<evidence type="ECO:0000256" key="2">
    <source>
        <dbReference type="ARBA" id="ARBA00022737"/>
    </source>
</evidence>
<dbReference type="InterPro" id="IPR032675">
    <property type="entry name" value="LRR_dom_sf"/>
</dbReference>
<gene>
    <name evidence="4" type="ORF">M9Y10_025926</name>
</gene>
<evidence type="ECO:0000313" key="4">
    <source>
        <dbReference type="EMBL" id="KAK8842347.1"/>
    </source>
</evidence>
<evidence type="ECO:0000256" key="1">
    <source>
        <dbReference type="ARBA" id="ARBA00022614"/>
    </source>
</evidence>
<dbReference type="Proteomes" id="UP001470230">
    <property type="component" value="Unassembled WGS sequence"/>
</dbReference>
<dbReference type="InterPro" id="IPR056284">
    <property type="entry name" value="AIR9-like_A9"/>
</dbReference>
<feature type="domain" description="AIR9-like A9" evidence="3">
    <location>
        <begin position="864"/>
        <end position="939"/>
    </location>
</feature>
<dbReference type="Gene3D" id="3.80.10.10">
    <property type="entry name" value="Ribonuclease Inhibitor"/>
    <property type="match status" value="1"/>
</dbReference>
<protein>
    <recommendedName>
        <fullName evidence="3">AIR9-like A9 domain-containing protein</fullName>
    </recommendedName>
</protein>
<dbReference type="PROSITE" id="PS51450">
    <property type="entry name" value="LRR"/>
    <property type="match status" value="1"/>
</dbReference>
<dbReference type="PANTHER" id="PTHR48051">
    <property type="match status" value="1"/>
</dbReference>
<keyword evidence="5" id="KW-1185">Reference proteome</keyword>
<comment type="caution">
    <text evidence="4">The sequence shown here is derived from an EMBL/GenBank/DDBJ whole genome shotgun (WGS) entry which is preliminary data.</text>
</comment>
<reference evidence="4 5" key="1">
    <citation type="submission" date="2024-04" db="EMBL/GenBank/DDBJ databases">
        <title>Tritrichomonas musculus Genome.</title>
        <authorList>
            <person name="Alves-Ferreira E."/>
            <person name="Grigg M."/>
            <person name="Lorenzi H."/>
            <person name="Galac M."/>
        </authorList>
    </citation>
    <scope>NUCLEOTIDE SEQUENCE [LARGE SCALE GENOMIC DNA]</scope>
    <source>
        <strain evidence="4 5">EAF2021</strain>
    </source>
</reference>
<dbReference type="Pfam" id="PF23197">
    <property type="entry name" value="IG_AIR9"/>
    <property type="match status" value="3"/>
</dbReference>
<feature type="domain" description="AIR9-like A9" evidence="3">
    <location>
        <begin position="966"/>
        <end position="1034"/>
    </location>
</feature>
<proteinExistence type="predicted"/>
<dbReference type="InterPro" id="IPR050216">
    <property type="entry name" value="LRR_domain-containing"/>
</dbReference>
<dbReference type="EMBL" id="JAPFFF010000038">
    <property type="protein sequence ID" value="KAK8842347.1"/>
    <property type="molecule type" value="Genomic_DNA"/>
</dbReference>
<dbReference type="InterPro" id="IPR001611">
    <property type="entry name" value="Leu-rich_rpt"/>
</dbReference>
<keyword evidence="1" id="KW-0433">Leucine-rich repeat</keyword>
<feature type="domain" description="AIR9-like A9" evidence="3">
    <location>
        <begin position="419"/>
        <end position="496"/>
    </location>
</feature>
<organism evidence="4 5">
    <name type="scientific">Tritrichomonas musculus</name>
    <dbReference type="NCBI Taxonomy" id="1915356"/>
    <lineage>
        <taxon>Eukaryota</taxon>
        <taxon>Metamonada</taxon>
        <taxon>Parabasalia</taxon>
        <taxon>Tritrichomonadida</taxon>
        <taxon>Tritrichomonadidae</taxon>
        <taxon>Tritrichomonas</taxon>
    </lineage>
</organism>
<keyword evidence="2" id="KW-0677">Repeat</keyword>
<name>A0ABR2H7Z1_9EUKA</name>
<evidence type="ECO:0000313" key="5">
    <source>
        <dbReference type="Proteomes" id="UP001470230"/>
    </source>
</evidence>
<evidence type="ECO:0000259" key="3">
    <source>
        <dbReference type="Pfam" id="PF23197"/>
    </source>
</evidence>
<dbReference type="SUPFAM" id="SSF52058">
    <property type="entry name" value="L domain-like"/>
    <property type="match status" value="1"/>
</dbReference>
<accession>A0ABR2H7Z1</accession>
<sequence>MKQNTRLIRSPLSPQDPNVYRPNQKYKTCVSLHSKNIKNFPSNQMSQVSNEMQKISNSTVLFLDLSNNHLSSDTIQSLGQNLISLNLSNNPLKSCRLPNLSKLRSLNLDNCCISSFQGMPFLPNLKTLSLSGNPILNFSGCPIFPKLESINILKFSAKLIIAAMGSIYLNTINRKKLDQKPLRDAFELSPLVGISLRKGREAIVLDTPEDEKKASLSYLTVDLREYLEQNSIRTEPKLVIKQDGENHVLHCPFDSPTYKWFHHSYPYKGSEWKSIKFNGPDLPITIAIRLHIIKCQITLGGKKFFVYNEDPIGKGSLDYSLPYPVFPLLTGTPIEGSLISILPMPVPCKIIWTKNSEAMDKDKNSIIIPHNAIGATISCILQPYCPQYSEIVFSPIFTSTQVIEPLLPMVTGITFPEIIMESEPIEFDHSFFPDIEGESEIYVERARTPSSEWVVCKQIKLEKMKYKPKLDDIDYFLRISYLPITSDGRKGKITYFYSQSRVIPTTPIFHHPIIGGVGKTNFPLIAIADYEGGRKGKCSYDWYYSKRPIDTKGGPSKRLQKVATNTQYFIPPSNLGEGYVACLMVPVRSDDIVGEPVFVTIDTPLLIEEPPKPLSVPKEAIVGERINFDKPVDFLVSKTDGYYGFDFIKTSKSYKPSEKNVGHILRVITQNSDVVIGEIKPAIPKIISAEITCPNWQVGSTASLSIKHTNCNPDKVEILWLRMNSGFQKAIAIDVPSYDLTPEDAGYSIQVVVTPFDNERNKMEPTFSNVTPIIRQEEKNNLRIVGQLVEGKVITVSASKEIQSVVWYRKSNKKKFDEISRDFECTLTASDIGKNIKAVATMANGIVLMTTTNEFVSPGNPTAEVKIPDQAKEGDLITPEIKYSGGFEGKSIKRWYRETENGWECVSEEPTYQVTADDIDCNLKFIYIPIRQDQKRGQAIELECGPVESLMPSVTNVKLFQNKRGYIEVKGDYKGGDEGQSMIVWRVYDDDGKPQNIGKTISKEMEPTDEFANRIVEAGYVPIREDGIGGQPVMSNTLKVEPLPKVLTAEILVKKGKIVADNPMRCNATVEAGCTALYQWYIGDGVHWKVIDDATNIQFTPSDSEVGYYILCSIVAVNQRGWQSRPYAAATSAPLRPSIISLKIISANPEISSGMVLSTNVGLKEMKKNKIKWQKESRQTKEWKDLSNDAEYIVTANDIGKRIRVIDSIGRISEPTNVIQIDQNIASYVKAMVKNCNLKFVGNPKLGPVVWYGAASSYGVSLETSDKKKKQSKWSLIKVKAVPGTVDEMVIWMDPSSKFHLIPSLSHDPRLESLVKRENVRDFVVCAIKGIRELYVK</sequence>
<dbReference type="PANTHER" id="PTHR48051:SF46">
    <property type="entry name" value="LEUCINE RICH REPEAT-CONTAINING DOMAIN PROTEIN"/>
    <property type="match status" value="1"/>
</dbReference>